<proteinExistence type="predicted"/>
<keyword evidence="3" id="KW-1185">Reference proteome</keyword>
<dbReference type="RefSeq" id="WP_206655382.1">
    <property type="nucleotide sequence ID" value="NZ_CP071182.1"/>
</dbReference>
<organism evidence="2 3">
    <name type="scientific">Alicyclobacillus mengziensis</name>
    <dbReference type="NCBI Taxonomy" id="2931921"/>
    <lineage>
        <taxon>Bacteria</taxon>
        <taxon>Bacillati</taxon>
        <taxon>Bacillota</taxon>
        <taxon>Bacilli</taxon>
        <taxon>Bacillales</taxon>
        <taxon>Alicyclobacillaceae</taxon>
        <taxon>Alicyclobacillus</taxon>
    </lineage>
</organism>
<dbReference type="EMBL" id="CP071182">
    <property type="protein sequence ID" value="QSO46010.1"/>
    <property type="molecule type" value="Genomic_DNA"/>
</dbReference>
<keyword evidence="1" id="KW-1133">Transmembrane helix</keyword>
<dbReference type="KEGG" id="afx:JZ786_15930"/>
<evidence type="ECO:0000313" key="3">
    <source>
        <dbReference type="Proteomes" id="UP000663505"/>
    </source>
</evidence>
<sequence length="192" mass="21190">MVADRDSHRIFSGLILFILGYEWLVSGADKILSGGFVAGLQQQLSDALSNMQYGFYGYVVKTYLVPNSELVGYVVEMSELALGVMFFILAVFAIRGKMNAALYRLALGTGIVAAIISLNLFFYRGGSFFVSLAKPYEEGIPIDFFLVLANIAVVVWSYRALLAKPKLYLVGQGKATHNKYRNRHVNKGAALK</sequence>
<protein>
    <submittedName>
        <fullName evidence="2">Uncharacterized protein</fullName>
    </submittedName>
</protein>
<dbReference type="AlphaFoldDB" id="A0A9X7Z684"/>
<keyword evidence="1" id="KW-0812">Transmembrane</keyword>
<evidence type="ECO:0000313" key="2">
    <source>
        <dbReference type="EMBL" id="QSO46010.1"/>
    </source>
</evidence>
<name>A0A9X7Z684_9BACL</name>
<gene>
    <name evidence="2" type="ORF">JZ786_15930</name>
</gene>
<keyword evidence="1" id="KW-0472">Membrane</keyword>
<feature type="transmembrane region" description="Helical" evidence="1">
    <location>
        <begin position="142"/>
        <end position="162"/>
    </location>
</feature>
<accession>A0A9X7Z684</accession>
<feature type="transmembrane region" description="Helical" evidence="1">
    <location>
        <begin position="70"/>
        <end position="94"/>
    </location>
</feature>
<feature type="transmembrane region" description="Helical" evidence="1">
    <location>
        <begin position="101"/>
        <end position="122"/>
    </location>
</feature>
<dbReference type="Proteomes" id="UP000663505">
    <property type="component" value="Chromosome"/>
</dbReference>
<evidence type="ECO:0000256" key="1">
    <source>
        <dbReference type="SAM" id="Phobius"/>
    </source>
</evidence>
<reference evidence="2 3" key="1">
    <citation type="submission" date="2021-02" db="EMBL/GenBank/DDBJ databases">
        <title>Alicyclobacillus curvatus sp. nov. and Alicyclobacillus mengziensis sp. nov., two acidophilic bacteria isolated from acid mine drainage.</title>
        <authorList>
            <person name="Huang Y."/>
        </authorList>
    </citation>
    <scope>NUCLEOTIDE SEQUENCE [LARGE SCALE GENOMIC DNA]</scope>
    <source>
        <strain evidence="2 3">S30H14</strain>
    </source>
</reference>